<dbReference type="NCBIfam" id="TIGR01731">
    <property type="entry name" value="fil_hemag_20aa"/>
    <property type="match status" value="18"/>
</dbReference>
<dbReference type="GO" id="GO:0004521">
    <property type="term" value="F:RNA endonuclease activity"/>
    <property type="evidence" value="ECO:0007669"/>
    <property type="project" value="UniProtKB-ARBA"/>
</dbReference>
<keyword evidence="5" id="KW-0843">Virulence</keyword>
<feature type="region of interest" description="Disordered" evidence="7">
    <location>
        <begin position="2838"/>
        <end position="2869"/>
    </location>
</feature>
<evidence type="ECO:0000256" key="8">
    <source>
        <dbReference type="SAM" id="SignalP"/>
    </source>
</evidence>
<dbReference type="InterPro" id="IPR012334">
    <property type="entry name" value="Pectin_lyas_fold"/>
</dbReference>
<name>A0A1B7L0K7_9ENTR</name>
<dbReference type="RefSeq" id="WP_064600253.1">
    <property type="nucleotide sequence ID" value="NZ_LYRP01000043.1"/>
</dbReference>
<dbReference type="NCBIfam" id="TIGR01901">
    <property type="entry name" value="adhes_NPXG"/>
    <property type="match status" value="1"/>
</dbReference>
<evidence type="ECO:0000256" key="7">
    <source>
        <dbReference type="SAM" id="MobiDB-lite"/>
    </source>
</evidence>
<dbReference type="Proteomes" id="UP000078225">
    <property type="component" value="Unassembled WGS sequence"/>
</dbReference>
<feature type="region of interest" description="Disordered" evidence="7">
    <location>
        <begin position="2309"/>
        <end position="2336"/>
    </location>
</feature>
<reference evidence="11" key="1">
    <citation type="submission" date="2016-05" db="EMBL/GenBank/DDBJ databases">
        <authorList>
            <person name="Behera P."/>
            <person name="Vaishampayan P."/>
            <person name="Singh N."/>
            <person name="Raina V."/>
            <person name="Suar M."/>
            <person name="Pattnaik A."/>
            <person name="Rastogi G."/>
        </authorList>
    </citation>
    <scope>NUCLEOTIDE SEQUENCE [LARGE SCALE GENOMIC DNA]</scope>
    <source>
        <strain evidence="11">MP23</strain>
    </source>
</reference>
<comment type="caution">
    <text evidence="10">The sequence shown here is derived from an EMBL/GenBank/DDBJ whole genome shotgun (WGS) entry which is preliminary data.</text>
</comment>
<dbReference type="InterPro" id="IPR025157">
    <property type="entry name" value="Hemagglutinin_rpt"/>
</dbReference>
<proteinExistence type="inferred from homology"/>
<feature type="chain" id="PRO_5008596564" description="Filamentous haemagglutinin FhaB/tRNA nuclease CdiA-like TPS domain-containing protein" evidence="8">
    <location>
        <begin position="34"/>
        <end position="2869"/>
    </location>
</feature>
<sequence>MDNHQPPVPVFKRVLCWLISGLLIWQPVAPAFAAALTPQGPTSKDTAGNGVPVINIATPNSAGVSHNQFHDYNVGPEGLILNNATGQLNPTQLGGLIQNNPNLKAGHEAQAIINEVNGGNRSQLQGYTEVAGKAASVMVANPYGITCNGCGFINTPNVTLTTGKPQFDASGKLIAVEATKGSITVEGKGLDASDSDALTLISRATEINAAIHARNLTVVAGANRVGSDGKVTPVSGEGSTPAVAVDTGALGGMYANRIHLVSSDKGVGVNLGNLVARQGDITLDASGQLRMNNSLASGSLTARGGSVILSGEHKAGGAVNVNSAGDLTLDNTILAGDGNLQLTSAGQLESAGSTLISGGSLGLSGRQVTTDSASQGSSAGDLHLTADTFTSQGQLTAGGGVTLNAGRFSNSGQIQTVGRAIIQADSLINTGTLQGGGMDLRGTQFTNLGQLRSTGNLAVTGVTLDQQGTLGSQGNTRLTLSDRLSDGQNAQVLSTGSLAVNAGTIVQLGTFSAGQGLTLQGDNLITGQSSYLVSGGDMTLGAGSMNLSGQVSAGGNLGITGTALTSNADARIQSTGDLQLTGDTLTLGGALHANGNFSASGTNLTTGTDAQLRSGGNMSLTAGQQMVLGGTQVAGGSLSAGARQLTHSGQSGAQHILMTTPGTLTNIGTLTATQLAIHSSQVSNSGLLQGMDGVDMQTGQLDNLAGGTLHSGGDVTLAIPVINNAGLITGDGALILNNATLQNSGEMNAATLGGHSGAFTNTATGLLYARGALTLSGDTLSNTGQLAGDQVQLTATGRLENQGTLQGTHGVSATGDTLVNGNGAKWLSGGMLSLNAGQLLTDGTLQGGQTYITAGHWTHSGSLLGQGGLTARVDDTLINRGTLMSQGDMVLQAPGLENHGQLLSTGNLTLQGVTPASPLSASLLALPSVPAAMALTNQQGAALQTGGTLALTGNTLSNAGTLSGHTVQLTADSLNNTGTLSGQTVQLTTDSLNNQGNLQAGSLAVSGTDLTNSGLIQGDSSLTLSPSGTLTNTAGGTLSAGQSLTLTTGSLQNDGLIQGAGDGQITAASLARNDGRILDGTALTLSTPQFSGGGWLQAGTLTLNADRATGSGTWLADQATLRGSSLTSLGTIQAGTLGVNYGQITNSGTLTGTSQLTVSAGQVNQQDSGRLLSGGDLLLTSAGFDQAGQVIALGNLTLQLANAFTGHHTLAAGKTLSITSQGSLQNQGLMQGQSVNLTAGGVLTNSGQITTGNGGSTLSGAGIVTDGGSSLQGGGDVTLTSRGDIAINGFTGTLGSLVLSAPGSIVNTALLYAGNNLSLLAASIRNQRGDMLAENNLWLQRDGAGNASNEVINTSGNIETRNGDISINTGHLLNQRDGLSVSQSTQSLNSDPAIGGAVWRRAIKDMPKGSFGVTGKGHTFNTGSCGANGSCIRDFYITYYYAPMSDWMTQKVASSQTVRTVTSNGGSARLSSGRNLYITASTLENNASDILAAANASLVGNVLNNQSWQAGLTTDFYVYAYQGAVATTTLSNMLQDHGDTHVSGPNEKYLDYALTGHDTTTENAQIYRAVIQAGGDLNASFRNNISNTSLTPNAGGIGGTLSAPALNTLSSQDISGSVKKQAQAGTVPLDSPAWQSQLQNALQQISSGAAGGKPDTIKSRGLDTSAYPLPSGSSGYFVIATNPQSPYLITVNPKLSGLGPLDPSVFGDLNALLGIKAASAPVETRTTYTDQNAFLGSSYLLGRLNLNPGKDYRFLGDAAFDTRYVSNAILNQTGSRYLNGVGSDLDQMRYLMDNAASAQKSLGLQFGESLSAAQIASLDHSILWWESTTINGQTVMVPKLYLAAQDATVNNGSVIAGNNVNLKAGNITSDGSTVLAANSLALDSDASISNLNDGLIKAGGGLSLSAVSDINNISATIAGKTVSLESLGGSINNLTRADTTTINAWSKYGNVTLKNTALGNTAGITAEDSLALSAGKDISVTGATLTSGGDMLMQARGDIAVNARQVDDQYTTSGFRGHNDTNNASVTWQGSNVTAGGNLSVQAGHDLTLAASDVNAGGSAQLAAANDLNLNSGQTSRNTRDGASETHSTGLDRTTVSAGNNLVLQAGQDINAHSAALAAEQGVGLQAGRDVNLLADKTTQGDSYRTKKKTVINDQVRQQGTEIASGGNTVVIAGRDVNSQAAQVTAQGDIGVQAVNDINLGTATESDYHYQEETKKKKGFLSKTTTHTISEQSATRETGSLLSGDNVSVSSGHDLQVQGSSVVGDGAVSLAASNNVDIAAATNTDTNWQFKEKKKSGLMSSGGIGFTIGSTKTRQDLKEKGTTQSQSTSTIGSNGGDVTITAGNQLHIAGSDVVAGQDLALKGDSVVIDPGHDKRTTDQTFEQKSSGLTVALTGAVIDAVNNAVSTAKAASKQSDSRLAALQATKSVLSGVQAVQANSVANATGQPDAGIHVSVSLSTQKSKSTQHQESDTVTGSTLNAGKNLSVEATGRQQQGNSGDIVIAGSHVKAAGDTSLKAERDIILTAAANTQKTTGSNSSSGGGVGVSIGAGQGGFGISVFASVNAAKGHEKGDGTDWSETTLDSGGKVSVSGGRDTTLTGAQVNGNQVTVDTGRNLTITSLQDSNNYDSKQSSVSAGGSFTFGSMSGSGYINFSQDKMHSIYDSVAEQSGIFAGDGGFSVTTGNHTQLNGGAIASTAAAADNHLNTGTLGFSDIVNKADYNVSHTGGGFSSSGSIGGQFAGNMATTLLSGMSSSGHAEGTTQAVVSQGTITIRDRSGQQQDLSGLQRDVTKANDAISPIFDKEKEQNRLQAVQMIGEIGSQVGDIARTEGQLRAIEAGKAELAKNGTKEPEAGASQDEWNRYNKSVENTES</sequence>
<comment type="similarity">
    <text evidence="6">In the N-terminal section; belongs to the CdiA toxin family.</text>
</comment>
<evidence type="ECO:0000256" key="2">
    <source>
        <dbReference type="ARBA" id="ARBA00022656"/>
    </source>
</evidence>
<feature type="region of interest" description="Disordered" evidence="7">
    <location>
        <begin position="2455"/>
        <end position="2480"/>
    </location>
</feature>
<dbReference type="InterPro" id="IPR008619">
    <property type="entry name" value="Filamentous_hemagglutn_rpt"/>
</dbReference>
<dbReference type="EMBL" id="LYRP01000043">
    <property type="protein sequence ID" value="OAT75887.1"/>
    <property type="molecule type" value="Genomic_DNA"/>
</dbReference>
<dbReference type="GO" id="GO:0090729">
    <property type="term" value="F:toxin activity"/>
    <property type="evidence" value="ECO:0007669"/>
    <property type="project" value="UniProtKB-KW"/>
</dbReference>
<dbReference type="OrthoDB" id="2664633at2"/>
<evidence type="ECO:0000256" key="6">
    <source>
        <dbReference type="ARBA" id="ARBA00024043"/>
    </source>
</evidence>
<feature type="region of interest" description="Disordered" evidence="7">
    <location>
        <begin position="2070"/>
        <end position="2094"/>
    </location>
</feature>
<feature type="region of interest" description="Disordered" evidence="7">
    <location>
        <begin position="2569"/>
        <end position="2593"/>
    </location>
</feature>
<dbReference type="InterPro" id="IPR011050">
    <property type="entry name" value="Pectin_lyase_fold/virulence"/>
</dbReference>
<evidence type="ECO:0000256" key="5">
    <source>
        <dbReference type="ARBA" id="ARBA00023026"/>
    </source>
</evidence>
<dbReference type="SMART" id="SM00912">
    <property type="entry name" value="Haemagg_act"/>
    <property type="match status" value="1"/>
</dbReference>
<dbReference type="Gene3D" id="2.160.20.10">
    <property type="entry name" value="Single-stranded right-handed beta-helix, Pectin lyase-like"/>
    <property type="match status" value="1"/>
</dbReference>
<feature type="signal peptide" evidence="8">
    <location>
        <begin position="1"/>
        <end position="33"/>
    </location>
</feature>
<evidence type="ECO:0000259" key="9">
    <source>
        <dbReference type="SMART" id="SM00912"/>
    </source>
</evidence>
<keyword evidence="2" id="KW-0800">Toxin</keyword>
<keyword evidence="3 8" id="KW-0732">Signal</keyword>
<dbReference type="GO" id="GO:0030430">
    <property type="term" value="C:host cell cytoplasm"/>
    <property type="evidence" value="ECO:0007669"/>
    <property type="project" value="UniProtKB-ARBA"/>
</dbReference>
<feature type="compositionally biased region" description="Polar residues" evidence="7">
    <location>
        <begin position="2085"/>
        <end position="2094"/>
    </location>
</feature>
<evidence type="ECO:0000256" key="4">
    <source>
        <dbReference type="ARBA" id="ARBA00022913"/>
    </source>
</evidence>
<dbReference type="InterPro" id="IPR008638">
    <property type="entry name" value="FhaB/CdiA-like_TPS"/>
</dbReference>
<keyword evidence="4" id="KW-1266">Target cell cytoplasm</keyword>
<dbReference type="Pfam" id="PF13332">
    <property type="entry name" value="Fil_haemagg_2"/>
    <property type="match status" value="4"/>
</dbReference>
<organism evidence="10 11">
    <name type="scientific">Mangrovibacter phragmitis</name>
    <dbReference type="NCBI Taxonomy" id="1691903"/>
    <lineage>
        <taxon>Bacteria</taxon>
        <taxon>Pseudomonadati</taxon>
        <taxon>Pseudomonadota</taxon>
        <taxon>Gammaproteobacteria</taxon>
        <taxon>Enterobacterales</taxon>
        <taxon>Enterobacteriaceae</taxon>
        <taxon>Mangrovibacter</taxon>
    </lineage>
</organism>
<feature type="domain" description="Filamentous haemagglutinin FhaB/tRNA nuclease CdiA-like TPS" evidence="9">
    <location>
        <begin position="48"/>
        <end position="170"/>
    </location>
</feature>
<evidence type="ECO:0000313" key="11">
    <source>
        <dbReference type="Proteomes" id="UP000078225"/>
    </source>
</evidence>
<dbReference type="Pfam" id="PF05860">
    <property type="entry name" value="TPS"/>
    <property type="match status" value="1"/>
</dbReference>
<feature type="compositionally biased region" description="Low complexity" evidence="7">
    <location>
        <begin position="2322"/>
        <end position="2332"/>
    </location>
</feature>
<feature type="compositionally biased region" description="Basic and acidic residues" evidence="7">
    <location>
        <begin position="2838"/>
        <end position="2849"/>
    </location>
</feature>
<dbReference type="STRING" id="1691903.A9B99_13840"/>
<comment type="subcellular location">
    <subcellularLocation>
        <location evidence="1">Target cell</location>
        <location evidence="1">Target cell cytoplasm</location>
    </subcellularLocation>
</comment>
<protein>
    <recommendedName>
        <fullName evidence="9">Filamentous haemagglutinin FhaB/tRNA nuclease CdiA-like TPS domain-containing protein</fullName>
    </recommendedName>
</protein>
<gene>
    <name evidence="10" type="ORF">A9B99_13840</name>
</gene>
<dbReference type="FunFam" id="2.160.20.10:FF:000048">
    <property type="entry name" value="tRNA nuclease CdiA"/>
    <property type="match status" value="1"/>
</dbReference>
<dbReference type="InterPro" id="IPR010069">
    <property type="entry name" value="CdiA_FHA1_rpt"/>
</dbReference>
<dbReference type="Pfam" id="PF05594">
    <property type="entry name" value="Fil_haemagg"/>
    <property type="match status" value="12"/>
</dbReference>
<evidence type="ECO:0000256" key="1">
    <source>
        <dbReference type="ARBA" id="ARBA00004219"/>
    </source>
</evidence>
<evidence type="ECO:0000313" key="10">
    <source>
        <dbReference type="EMBL" id="OAT75887.1"/>
    </source>
</evidence>
<keyword evidence="11" id="KW-1185">Reference proteome</keyword>
<feature type="non-terminal residue" evidence="10">
    <location>
        <position position="2869"/>
    </location>
</feature>
<accession>A0A1B7L0K7</accession>
<evidence type="ECO:0000256" key="3">
    <source>
        <dbReference type="ARBA" id="ARBA00022729"/>
    </source>
</evidence>
<feature type="compositionally biased region" description="Polar residues" evidence="7">
    <location>
        <begin position="2860"/>
        <end position="2869"/>
    </location>
</feature>
<dbReference type="SUPFAM" id="SSF51126">
    <property type="entry name" value="Pectin lyase-like"/>
    <property type="match status" value="1"/>
</dbReference>